<keyword evidence="2" id="KW-0732">Signal</keyword>
<dbReference type="EMBL" id="JABRWJ010000001">
    <property type="protein sequence ID" value="NRF65572.1"/>
    <property type="molecule type" value="Genomic_DNA"/>
</dbReference>
<feature type="signal peptide" evidence="2">
    <location>
        <begin position="1"/>
        <end position="18"/>
    </location>
</feature>
<evidence type="ECO:0000256" key="2">
    <source>
        <dbReference type="SAM" id="SignalP"/>
    </source>
</evidence>
<evidence type="ECO:0000313" key="4">
    <source>
        <dbReference type="Proteomes" id="UP000737171"/>
    </source>
</evidence>
<dbReference type="Proteomes" id="UP000737171">
    <property type="component" value="Unassembled WGS sequence"/>
</dbReference>
<dbReference type="Gene3D" id="2.60.40.10">
    <property type="entry name" value="Immunoglobulins"/>
    <property type="match status" value="1"/>
</dbReference>
<feature type="chain" id="PRO_5045696966" description="Peptidase M60 domain-containing protein" evidence="2">
    <location>
        <begin position="19"/>
        <end position="773"/>
    </location>
</feature>
<protein>
    <recommendedName>
        <fullName evidence="5">Peptidase M60 domain-containing protein</fullName>
    </recommendedName>
</protein>
<reference evidence="3 4" key="1">
    <citation type="submission" date="2020-05" db="EMBL/GenBank/DDBJ databases">
        <title>Aquincola sp. isolate from soil.</title>
        <authorList>
            <person name="Han J."/>
            <person name="Kim D.-U."/>
        </authorList>
    </citation>
    <scope>NUCLEOTIDE SEQUENCE [LARGE SCALE GENOMIC DNA]</scope>
    <source>
        <strain evidence="3 4">S2</strain>
    </source>
</reference>
<dbReference type="InterPro" id="IPR013783">
    <property type="entry name" value="Ig-like_fold"/>
</dbReference>
<evidence type="ECO:0000313" key="3">
    <source>
        <dbReference type="EMBL" id="NRF65572.1"/>
    </source>
</evidence>
<evidence type="ECO:0008006" key="5">
    <source>
        <dbReference type="Google" id="ProtNLM"/>
    </source>
</evidence>
<name>A0ABX2EA34_9BURK</name>
<accession>A0ABX2EA34</accession>
<comment type="caution">
    <text evidence="3">The sequence shown here is derived from an EMBL/GenBank/DDBJ whole genome shotgun (WGS) entry which is preliminary data.</text>
</comment>
<keyword evidence="4" id="KW-1185">Reference proteome</keyword>
<dbReference type="Gene3D" id="2.60.40.3010">
    <property type="match status" value="1"/>
</dbReference>
<proteinExistence type="predicted"/>
<dbReference type="PROSITE" id="PS51257">
    <property type="entry name" value="PROKAR_LIPOPROTEIN"/>
    <property type="match status" value="1"/>
</dbReference>
<organism evidence="3 4">
    <name type="scientific">Pseudaquabacterium terrae</name>
    <dbReference type="NCBI Taxonomy" id="2732868"/>
    <lineage>
        <taxon>Bacteria</taxon>
        <taxon>Pseudomonadati</taxon>
        <taxon>Pseudomonadota</taxon>
        <taxon>Betaproteobacteria</taxon>
        <taxon>Burkholderiales</taxon>
        <taxon>Sphaerotilaceae</taxon>
        <taxon>Pseudaquabacterium</taxon>
    </lineage>
</organism>
<feature type="region of interest" description="Disordered" evidence="1">
    <location>
        <begin position="751"/>
        <end position="773"/>
    </location>
</feature>
<sequence>MNQRLIHVFLLATTLWLASCGGGTSSSSDSPTAAAAARAMVAARDAAPQRRALSTAGPVDATDAANQLMDFAEVRFPEFFPGHPATGSALGYLYRHYESTGIYLGVREGQVYVLGGIFGGEVLAVGALTQFITPQQRVSARCAQAGVSHAVFATPNAQVGRNAGITLAGCSGAIGSPQWLQTAGPALTLAADKTQTISFDPPQAGNYGFELRFVGSDGARRTENVSLAVAAAEPAAVGVTVRASHSVRMGGKVSVRAWAQLPADDAVKAVTWTQIEGPPVTLDTSTSRLAVFTAPDVTRDTVVRLRATLHTDSGRVANDEVMVLVERYTQAPASDEAALWGGAHVARVYAYKSSGPYATALRRCVYDAEIHFYGPGPNLCTLGTLPFLAQDTGGGLPTVEQVMSRVLVSHDWLGRNFENFLRTHDTRGDYRRMLNSVTAIVLSTHVRPSFYSGLSGAIYLDGDSFWLTPEERDTMNEAPDYRSDFGNGLQYDTLWRYVRDNKSIFAYFDPRQRITRTLDDVHNEAGWLLFHELAHALDYLPPSAYAGLDRSLGVWLNIYPRWEASQLTSDTVALAYPLNSSILAGLGHVRFRGLDATSEQKAYTPAQIASAFSTDVATDDYSYSTSREDVAMTLEEFLMQRRHGIRRDFAISGTIDRASGTSSSVPVHWGQRGRIGEAAIRARTRVIVRQLAPWADEAEVDLLPAPTAMRAGESWGANLEQPAIPRRARAANEPPTLQQMWQFQRELQRMQHHRHHGAQRLPPAMLGAARPAH</sequence>
<gene>
    <name evidence="3" type="ORF">HLB44_01110</name>
</gene>
<evidence type="ECO:0000256" key="1">
    <source>
        <dbReference type="SAM" id="MobiDB-lite"/>
    </source>
</evidence>